<name>A0ABS1YKI1_9ACTN</name>
<keyword evidence="2" id="KW-1185">Reference proteome</keyword>
<sequence>MKVTVTVSGFDAVDEALERAAKDVVPEGRKVVSKGALNIKNDWRRRWSGISYAPALPYAVTYDVRASGTLISAEVGPDKAKRQGALGNIIEFGAPAQNTVPQPGGAPALAAEEPRFLAATEKLGVDLLEGR</sequence>
<accession>A0ABS1YKI1</accession>
<dbReference type="Proteomes" id="UP000622245">
    <property type="component" value="Unassembled WGS sequence"/>
</dbReference>
<evidence type="ECO:0000313" key="1">
    <source>
        <dbReference type="EMBL" id="MBM0277813.1"/>
    </source>
</evidence>
<dbReference type="RefSeq" id="WP_203150220.1">
    <property type="nucleotide sequence ID" value="NZ_JAEVHL010000123.1"/>
</dbReference>
<protein>
    <recommendedName>
        <fullName evidence="3">Bacteriophage HK97-gp10, tail-component</fullName>
    </recommendedName>
</protein>
<evidence type="ECO:0000313" key="2">
    <source>
        <dbReference type="Proteomes" id="UP000622245"/>
    </source>
</evidence>
<gene>
    <name evidence="1" type="ORF">JM949_21750</name>
</gene>
<comment type="caution">
    <text evidence="1">The sequence shown here is derived from an EMBL/GenBank/DDBJ whole genome shotgun (WGS) entry which is preliminary data.</text>
</comment>
<dbReference type="EMBL" id="JAEVHL010000123">
    <property type="protein sequence ID" value="MBM0277813.1"/>
    <property type="molecule type" value="Genomic_DNA"/>
</dbReference>
<organism evidence="1 2">
    <name type="scientific">Micromonospora tarensis</name>
    <dbReference type="NCBI Taxonomy" id="2806100"/>
    <lineage>
        <taxon>Bacteria</taxon>
        <taxon>Bacillati</taxon>
        <taxon>Actinomycetota</taxon>
        <taxon>Actinomycetes</taxon>
        <taxon>Micromonosporales</taxon>
        <taxon>Micromonosporaceae</taxon>
        <taxon>Micromonospora</taxon>
    </lineage>
</organism>
<proteinExistence type="predicted"/>
<evidence type="ECO:0008006" key="3">
    <source>
        <dbReference type="Google" id="ProtNLM"/>
    </source>
</evidence>
<reference evidence="1 2" key="1">
    <citation type="submission" date="2021-01" db="EMBL/GenBank/DDBJ databases">
        <title>Draft genome sequence of Micromonospora sp. strain STR1s_6.</title>
        <authorList>
            <person name="Karlyshev A."/>
            <person name="Jawad R."/>
        </authorList>
    </citation>
    <scope>NUCLEOTIDE SEQUENCE [LARGE SCALE GENOMIC DNA]</scope>
    <source>
        <strain evidence="1 2">STR1S-6</strain>
    </source>
</reference>